<evidence type="ECO:0000313" key="2">
    <source>
        <dbReference type="EMBL" id="CAI9159940.1"/>
    </source>
</evidence>
<feature type="region of interest" description="Disordered" evidence="1">
    <location>
        <begin position="164"/>
        <end position="195"/>
    </location>
</feature>
<name>A0ABN8YEF6_RANTA</name>
<accession>A0ABN8YEF6</accession>
<evidence type="ECO:0000313" key="3">
    <source>
        <dbReference type="Proteomes" id="UP001176941"/>
    </source>
</evidence>
<sequence>MRTAGLSLSPDSSGYRAPQPSLSPQLPAPLCMGSFAEAGDPLPPVEQAEMWRLAVPREQTQQDPSNRTPWVETLHQHQGLPGGLIPFAHSGVFHSGRQVRRRKLPQHQGLPRRTAAELGVRGGVGWAVCCQCSQTPSGSLPAAPLPHQKGCPETWTPCFLLPDPRRRSSTRQHLPPVRPGFPLSPPRAAPAVRRSSLLNGTTDSVPAFGLWV</sequence>
<keyword evidence="3" id="KW-1185">Reference proteome</keyword>
<feature type="region of interest" description="Disordered" evidence="1">
    <location>
        <begin position="1"/>
        <end position="28"/>
    </location>
</feature>
<evidence type="ECO:0000256" key="1">
    <source>
        <dbReference type="SAM" id="MobiDB-lite"/>
    </source>
</evidence>
<gene>
    <name evidence="2" type="ORF">MRATA1EN1_LOCUS8902</name>
</gene>
<dbReference type="EMBL" id="OX459955">
    <property type="protein sequence ID" value="CAI9159940.1"/>
    <property type="molecule type" value="Genomic_DNA"/>
</dbReference>
<feature type="compositionally biased region" description="Low complexity" evidence="1">
    <location>
        <begin position="17"/>
        <end position="28"/>
    </location>
</feature>
<protein>
    <submittedName>
        <fullName evidence="2">Uncharacterized protein</fullName>
    </submittedName>
</protein>
<dbReference type="Proteomes" id="UP001176941">
    <property type="component" value="Chromosome 19"/>
</dbReference>
<organism evidence="2 3">
    <name type="scientific">Rangifer tarandus platyrhynchus</name>
    <name type="common">Svalbard reindeer</name>
    <dbReference type="NCBI Taxonomy" id="3082113"/>
    <lineage>
        <taxon>Eukaryota</taxon>
        <taxon>Metazoa</taxon>
        <taxon>Chordata</taxon>
        <taxon>Craniata</taxon>
        <taxon>Vertebrata</taxon>
        <taxon>Euteleostomi</taxon>
        <taxon>Mammalia</taxon>
        <taxon>Eutheria</taxon>
        <taxon>Laurasiatheria</taxon>
        <taxon>Artiodactyla</taxon>
        <taxon>Ruminantia</taxon>
        <taxon>Pecora</taxon>
        <taxon>Cervidae</taxon>
        <taxon>Odocoileinae</taxon>
        <taxon>Rangifer</taxon>
    </lineage>
</organism>
<proteinExistence type="predicted"/>
<feature type="compositionally biased region" description="Pro residues" evidence="1">
    <location>
        <begin position="176"/>
        <end position="188"/>
    </location>
</feature>
<reference evidence="2" key="1">
    <citation type="submission" date="2023-04" db="EMBL/GenBank/DDBJ databases">
        <authorList>
            <consortium name="ELIXIR-Norway"/>
        </authorList>
    </citation>
    <scope>NUCLEOTIDE SEQUENCE [LARGE SCALE GENOMIC DNA]</scope>
</reference>